<feature type="transmembrane region" description="Helical" evidence="1">
    <location>
        <begin position="7"/>
        <end position="25"/>
    </location>
</feature>
<feature type="transmembrane region" description="Helical" evidence="1">
    <location>
        <begin position="31"/>
        <end position="53"/>
    </location>
</feature>
<evidence type="ECO:0000313" key="3">
    <source>
        <dbReference type="Proteomes" id="UP000008727"/>
    </source>
</evidence>
<dbReference type="RefSeq" id="YP_004301025.1">
    <property type="nucleotide sequence ID" value="NC_015251.1"/>
</dbReference>
<keyword evidence="1" id="KW-0472">Membrane</keyword>
<keyword evidence="3" id="KW-1185">Reference proteome</keyword>
<keyword evidence="1" id="KW-1133">Transmembrane helix</keyword>
<evidence type="ECO:0000313" key="2">
    <source>
        <dbReference type="EMBL" id="ADQ53196.1"/>
    </source>
</evidence>
<gene>
    <name evidence="2" type="ORF">65p188</name>
</gene>
<dbReference type="KEGG" id="vg:10323465"/>
<organism evidence="2 3">
    <name type="scientific">Aeromonas phage 65</name>
    <dbReference type="NCBI Taxonomy" id="2919549"/>
    <lineage>
        <taxon>Viruses</taxon>
        <taxon>Duplodnaviria</taxon>
        <taxon>Heunggongvirae</taxon>
        <taxon>Uroviricota</taxon>
        <taxon>Caudoviricetes</taxon>
        <taxon>Pantevenvirales</taxon>
        <taxon>Straboviridae</taxon>
        <taxon>Emmerichvirinae</taxon>
        <taxon>Ishigurovirus</taxon>
        <taxon>Ishigurovirus osborne</taxon>
    </lineage>
</organism>
<name>E5DS22_9CAUD</name>
<protein>
    <submittedName>
        <fullName evidence="2">Uncharacterized protein</fullName>
    </submittedName>
</protein>
<evidence type="ECO:0000256" key="1">
    <source>
        <dbReference type="SAM" id="Phobius"/>
    </source>
</evidence>
<reference evidence="2 3" key="1">
    <citation type="journal article" date="2010" name="Virol. J.">
        <title>Genomes of the T4-related bacteriophages as windows on microbial genome evolution.</title>
        <authorList>
            <person name="Petrov V.M."/>
            <person name="Ratnayaka S."/>
            <person name="Nolan J.M."/>
            <person name="Miller E.S."/>
            <person name="Karam J.D."/>
        </authorList>
    </citation>
    <scope>NUCLEOTIDE SEQUENCE [LARGE SCALE GENOMIC DNA]</scope>
</reference>
<dbReference type="Proteomes" id="UP000008727">
    <property type="component" value="Segment"/>
</dbReference>
<proteinExistence type="predicted"/>
<accession>E5DS22</accession>
<keyword evidence="1" id="KW-0812">Transmembrane</keyword>
<sequence>MIEIIKILVVIVLGLIGVFISKWSGKKDSSGGLTGISILTLFISLWIYVIVLFNH</sequence>
<dbReference type="EMBL" id="GU459069">
    <property type="protein sequence ID" value="ADQ53196.1"/>
    <property type="molecule type" value="Genomic_DNA"/>
</dbReference>